<dbReference type="EMBL" id="JAQMLU010000009">
    <property type="protein sequence ID" value="MDB8750088.1"/>
    <property type="molecule type" value="Genomic_DNA"/>
</dbReference>
<organism evidence="1 2">
    <name type="scientific">Ruminococcus bicirculans</name>
    <name type="common">ex Wegman et al. 2014</name>
    <dbReference type="NCBI Taxonomy" id="1160721"/>
    <lineage>
        <taxon>Bacteria</taxon>
        <taxon>Bacillati</taxon>
        <taxon>Bacillota</taxon>
        <taxon>Clostridia</taxon>
        <taxon>Eubacteriales</taxon>
        <taxon>Oscillospiraceae</taxon>
        <taxon>Ruminococcus</taxon>
    </lineage>
</organism>
<evidence type="ECO:0000313" key="2">
    <source>
        <dbReference type="Proteomes" id="UP001213042"/>
    </source>
</evidence>
<sequence length="156" mass="17433">MINSIEKPIELPIEQKHTGKGNPNAVLTFGVELNNRQKDLLEKLSEFDSKVIVDKKSVNMADLSELTAHTGDEFALFTKGKDRLIIRGNSLMVNLDIEQAKKLAAHGYRWSGHTHPGIDINVMMPSTGDKEILKCFSQNSSVIYDSKGNFRTFEKG</sequence>
<gene>
    <name evidence="1" type="ORF">PNW00_06460</name>
</gene>
<name>A0AAW6EF83_9FIRM</name>
<protein>
    <submittedName>
        <fullName evidence="1">Uncharacterized protein</fullName>
    </submittedName>
</protein>
<dbReference type="Proteomes" id="UP001213042">
    <property type="component" value="Unassembled WGS sequence"/>
</dbReference>
<evidence type="ECO:0000313" key="1">
    <source>
        <dbReference type="EMBL" id="MDB8750088.1"/>
    </source>
</evidence>
<dbReference type="RefSeq" id="WP_207732691.1">
    <property type="nucleotide sequence ID" value="NZ_JADMWL010000010.1"/>
</dbReference>
<accession>A0AAW6EF83</accession>
<proteinExistence type="predicted"/>
<comment type="caution">
    <text evidence="1">The sequence shown here is derived from an EMBL/GenBank/DDBJ whole genome shotgun (WGS) entry which is preliminary data.</text>
</comment>
<dbReference type="AlphaFoldDB" id="A0AAW6EF83"/>
<reference evidence="1" key="1">
    <citation type="submission" date="2023-01" db="EMBL/GenBank/DDBJ databases">
        <title>Human gut microbiome strain richness.</title>
        <authorList>
            <person name="Chen-Liaw A."/>
        </authorList>
    </citation>
    <scope>NUCLEOTIDE SEQUENCE</scope>
    <source>
        <strain evidence="1">D43st1_D9_D43t1_170807</strain>
    </source>
</reference>